<organism evidence="1">
    <name type="scientific">virus sp. ctLTC15</name>
    <dbReference type="NCBI Taxonomy" id="2826801"/>
    <lineage>
        <taxon>Viruses</taxon>
    </lineage>
</organism>
<evidence type="ECO:0000313" key="1">
    <source>
        <dbReference type="EMBL" id="DAE27454.1"/>
    </source>
</evidence>
<dbReference type="EMBL" id="BK015839">
    <property type="protein sequence ID" value="DAE27454.1"/>
    <property type="molecule type" value="Genomic_DNA"/>
</dbReference>
<protein>
    <submittedName>
        <fullName evidence="1">Uncharacterized protein</fullName>
    </submittedName>
</protein>
<name>A0A8S5R7S4_9VIRU</name>
<sequence length="90" mass="10036">MMAESLSKLSSKCASCPKSEKCEHKRMELCALADLPPQNLASATQGILIDNMSPVLREEIKSPLSPFRYKDELEKALNDFHFGNMFMNGA</sequence>
<proteinExistence type="predicted"/>
<accession>A0A8S5R7S4</accession>
<reference evidence="1" key="1">
    <citation type="journal article" date="2021" name="Proc. Natl. Acad. Sci. U.S.A.">
        <title>A Catalog of Tens of Thousands of Viruses from Human Metagenomes Reveals Hidden Associations with Chronic Diseases.</title>
        <authorList>
            <person name="Tisza M.J."/>
            <person name="Buck C.B."/>
        </authorList>
    </citation>
    <scope>NUCLEOTIDE SEQUENCE</scope>
    <source>
        <strain evidence="1">CtLTC15</strain>
    </source>
</reference>